<name>A0A8R7QLK7_TRIUA</name>
<dbReference type="Proteomes" id="UP000015106">
    <property type="component" value="Chromosome 5"/>
</dbReference>
<evidence type="ECO:0000313" key="2">
    <source>
        <dbReference type="Proteomes" id="UP000015106"/>
    </source>
</evidence>
<keyword evidence="2" id="KW-1185">Reference proteome</keyword>
<reference evidence="2" key="1">
    <citation type="journal article" date="2013" name="Nature">
        <title>Draft genome of the wheat A-genome progenitor Triticum urartu.</title>
        <authorList>
            <person name="Ling H.Q."/>
            <person name="Zhao S."/>
            <person name="Liu D."/>
            <person name="Wang J."/>
            <person name="Sun H."/>
            <person name="Zhang C."/>
            <person name="Fan H."/>
            <person name="Li D."/>
            <person name="Dong L."/>
            <person name="Tao Y."/>
            <person name="Gao C."/>
            <person name="Wu H."/>
            <person name="Li Y."/>
            <person name="Cui Y."/>
            <person name="Guo X."/>
            <person name="Zheng S."/>
            <person name="Wang B."/>
            <person name="Yu K."/>
            <person name="Liang Q."/>
            <person name="Yang W."/>
            <person name="Lou X."/>
            <person name="Chen J."/>
            <person name="Feng M."/>
            <person name="Jian J."/>
            <person name="Zhang X."/>
            <person name="Luo G."/>
            <person name="Jiang Y."/>
            <person name="Liu J."/>
            <person name="Wang Z."/>
            <person name="Sha Y."/>
            <person name="Zhang B."/>
            <person name="Wu H."/>
            <person name="Tang D."/>
            <person name="Shen Q."/>
            <person name="Xue P."/>
            <person name="Zou S."/>
            <person name="Wang X."/>
            <person name="Liu X."/>
            <person name="Wang F."/>
            <person name="Yang Y."/>
            <person name="An X."/>
            <person name="Dong Z."/>
            <person name="Zhang K."/>
            <person name="Zhang X."/>
            <person name="Luo M.C."/>
            <person name="Dvorak J."/>
            <person name="Tong Y."/>
            <person name="Wang J."/>
            <person name="Yang H."/>
            <person name="Li Z."/>
            <person name="Wang D."/>
            <person name="Zhang A."/>
            <person name="Wang J."/>
        </authorList>
    </citation>
    <scope>NUCLEOTIDE SEQUENCE</scope>
    <source>
        <strain evidence="2">cv. G1812</strain>
    </source>
</reference>
<organism evidence="1 2">
    <name type="scientific">Triticum urartu</name>
    <name type="common">Red wild einkorn</name>
    <name type="synonym">Crithodium urartu</name>
    <dbReference type="NCBI Taxonomy" id="4572"/>
    <lineage>
        <taxon>Eukaryota</taxon>
        <taxon>Viridiplantae</taxon>
        <taxon>Streptophyta</taxon>
        <taxon>Embryophyta</taxon>
        <taxon>Tracheophyta</taxon>
        <taxon>Spermatophyta</taxon>
        <taxon>Magnoliopsida</taxon>
        <taxon>Liliopsida</taxon>
        <taxon>Poales</taxon>
        <taxon>Poaceae</taxon>
        <taxon>BOP clade</taxon>
        <taxon>Pooideae</taxon>
        <taxon>Triticodae</taxon>
        <taxon>Triticeae</taxon>
        <taxon>Triticinae</taxon>
        <taxon>Triticum</taxon>
    </lineage>
</organism>
<reference evidence="1" key="2">
    <citation type="submission" date="2018-03" db="EMBL/GenBank/DDBJ databases">
        <title>The Triticum urartu genome reveals the dynamic nature of wheat genome evolution.</title>
        <authorList>
            <person name="Ling H."/>
            <person name="Ma B."/>
            <person name="Shi X."/>
            <person name="Liu H."/>
            <person name="Dong L."/>
            <person name="Sun H."/>
            <person name="Cao Y."/>
            <person name="Gao Q."/>
            <person name="Zheng S."/>
            <person name="Li Y."/>
            <person name="Yu Y."/>
            <person name="Du H."/>
            <person name="Qi M."/>
            <person name="Li Y."/>
            <person name="Yu H."/>
            <person name="Cui Y."/>
            <person name="Wang N."/>
            <person name="Chen C."/>
            <person name="Wu H."/>
            <person name="Zhao Y."/>
            <person name="Zhang J."/>
            <person name="Li Y."/>
            <person name="Zhou W."/>
            <person name="Zhang B."/>
            <person name="Hu W."/>
            <person name="Eijk M."/>
            <person name="Tang J."/>
            <person name="Witsenboer H."/>
            <person name="Zhao S."/>
            <person name="Li Z."/>
            <person name="Zhang A."/>
            <person name="Wang D."/>
            <person name="Liang C."/>
        </authorList>
    </citation>
    <scope>NUCLEOTIDE SEQUENCE [LARGE SCALE GENOMIC DNA]</scope>
    <source>
        <strain evidence="1">cv. G1812</strain>
    </source>
</reference>
<protein>
    <submittedName>
        <fullName evidence="1">Uncharacterized protein</fullName>
    </submittedName>
</protein>
<dbReference type="AlphaFoldDB" id="A0A8R7QLK7"/>
<sequence length="68" mass="7553">RRARSSRGGGWGIRLRWCLEAATNASQRSWTLHCDRLGIGSSQVSSPFTSSRSPSFGDDGRVDIFPWI</sequence>
<evidence type="ECO:0000313" key="1">
    <source>
        <dbReference type="EnsemblPlants" id="TuG1812G0500005194.01.T01.cds261304"/>
    </source>
</evidence>
<proteinExistence type="predicted"/>
<dbReference type="EnsemblPlants" id="TuG1812G0500005194.01.T01">
    <property type="protein sequence ID" value="TuG1812G0500005194.01.T01.cds261304"/>
    <property type="gene ID" value="TuG1812G0500005194.01"/>
</dbReference>
<accession>A0A8R7QLK7</accession>
<reference evidence="1" key="3">
    <citation type="submission" date="2022-06" db="UniProtKB">
        <authorList>
            <consortium name="EnsemblPlants"/>
        </authorList>
    </citation>
    <scope>IDENTIFICATION</scope>
</reference>
<dbReference type="Gramene" id="TuG1812G0500005194.01.T01">
    <property type="protein sequence ID" value="TuG1812G0500005194.01.T01.cds261304"/>
    <property type="gene ID" value="TuG1812G0500005194.01"/>
</dbReference>